<keyword evidence="4" id="KW-0274">FAD</keyword>
<dbReference type="PROSITE" id="PS51387">
    <property type="entry name" value="FAD_PCMH"/>
    <property type="match status" value="1"/>
</dbReference>
<evidence type="ECO:0000313" key="8">
    <source>
        <dbReference type="EMBL" id="MFC5549625.1"/>
    </source>
</evidence>
<dbReference type="InterPro" id="IPR006094">
    <property type="entry name" value="Oxid_FAD_bind_N"/>
</dbReference>
<dbReference type="InterPro" id="IPR016169">
    <property type="entry name" value="FAD-bd_PCMH_sub2"/>
</dbReference>
<dbReference type="SUPFAM" id="SSF56176">
    <property type="entry name" value="FAD-binding/transporter-associated domain-like"/>
    <property type="match status" value="1"/>
</dbReference>
<dbReference type="InterPro" id="IPR016166">
    <property type="entry name" value="FAD-bd_PCMH"/>
</dbReference>
<dbReference type="Proteomes" id="UP001596086">
    <property type="component" value="Unassembled WGS sequence"/>
</dbReference>
<dbReference type="InterPro" id="IPR006311">
    <property type="entry name" value="TAT_signal"/>
</dbReference>
<dbReference type="PANTHER" id="PTHR42973:SF39">
    <property type="entry name" value="FAD-BINDING PCMH-TYPE DOMAIN-CONTAINING PROTEIN"/>
    <property type="match status" value="1"/>
</dbReference>
<protein>
    <submittedName>
        <fullName evidence="8">FAD-dependent oxidoreductase</fullName>
    </submittedName>
</protein>
<keyword evidence="9" id="KW-1185">Reference proteome</keyword>
<gene>
    <name evidence="8" type="ORF">ACFPO9_14000</name>
</gene>
<dbReference type="RefSeq" id="WP_379771720.1">
    <property type="nucleotide sequence ID" value="NZ_JBHSMZ010000009.1"/>
</dbReference>
<dbReference type="Pfam" id="PF01565">
    <property type="entry name" value="FAD_binding_4"/>
    <property type="match status" value="1"/>
</dbReference>
<name>A0ABW0S125_9BURK</name>
<dbReference type="InterPro" id="IPR012951">
    <property type="entry name" value="BBE"/>
</dbReference>
<dbReference type="PANTHER" id="PTHR42973">
    <property type="entry name" value="BINDING OXIDOREDUCTASE, PUTATIVE (AFU_ORTHOLOGUE AFUA_1G17690)-RELATED"/>
    <property type="match status" value="1"/>
</dbReference>
<dbReference type="PROSITE" id="PS51318">
    <property type="entry name" value="TAT"/>
    <property type="match status" value="1"/>
</dbReference>
<reference evidence="9" key="1">
    <citation type="journal article" date="2019" name="Int. J. Syst. Evol. Microbiol.">
        <title>The Global Catalogue of Microorganisms (GCM) 10K type strain sequencing project: providing services to taxonomists for standard genome sequencing and annotation.</title>
        <authorList>
            <consortium name="The Broad Institute Genomics Platform"/>
            <consortium name="The Broad Institute Genome Sequencing Center for Infectious Disease"/>
            <person name="Wu L."/>
            <person name="Ma J."/>
        </authorList>
    </citation>
    <scope>NUCLEOTIDE SEQUENCE [LARGE SCALE GENOMIC DNA]</scope>
    <source>
        <strain evidence="9">CGMCC 4.5798</strain>
    </source>
</reference>
<comment type="caution">
    <text evidence="8">The sequence shown here is derived from an EMBL/GenBank/DDBJ whole genome shotgun (WGS) entry which is preliminary data.</text>
</comment>
<dbReference type="Gene3D" id="3.30.465.10">
    <property type="match status" value="2"/>
</dbReference>
<comment type="cofactor">
    <cofactor evidence="1">
        <name>FAD</name>
        <dbReference type="ChEBI" id="CHEBI:57692"/>
    </cofactor>
</comment>
<accession>A0ABW0S125</accession>
<evidence type="ECO:0000256" key="1">
    <source>
        <dbReference type="ARBA" id="ARBA00001974"/>
    </source>
</evidence>
<proteinExistence type="inferred from homology"/>
<feature type="signal peptide" evidence="6">
    <location>
        <begin position="1"/>
        <end position="24"/>
    </location>
</feature>
<organism evidence="8 9">
    <name type="scientific">Massilia aerilata</name>
    <dbReference type="NCBI Taxonomy" id="453817"/>
    <lineage>
        <taxon>Bacteria</taxon>
        <taxon>Pseudomonadati</taxon>
        <taxon>Pseudomonadota</taxon>
        <taxon>Betaproteobacteria</taxon>
        <taxon>Burkholderiales</taxon>
        <taxon>Oxalobacteraceae</taxon>
        <taxon>Telluria group</taxon>
        <taxon>Massilia</taxon>
    </lineage>
</organism>
<comment type="similarity">
    <text evidence="2">Belongs to the oxygen-dependent FAD-linked oxidoreductase family.</text>
</comment>
<keyword evidence="3" id="KW-0285">Flavoprotein</keyword>
<feature type="chain" id="PRO_5045967595" evidence="6">
    <location>
        <begin position="25"/>
        <end position="599"/>
    </location>
</feature>
<keyword evidence="6" id="KW-0732">Signal</keyword>
<dbReference type="EMBL" id="JBHSMZ010000009">
    <property type="protein sequence ID" value="MFC5549625.1"/>
    <property type="molecule type" value="Genomic_DNA"/>
</dbReference>
<dbReference type="Gene3D" id="3.40.462.20">
    <property type="match status" value="1"/>
</dbReference>
<evidence type="ECO:0000259" key="7">
    <source>
        <dbReference type="PROSITE" id="PS51387"/>
    </source>
</evidence>
<evidence type="ECO:0000256" key="6">
    <source>
        <dbReference type="SAM" id="SignalP"/>
    </source>
</evidence>
<evidence type="ECO:0000256" key="4">
    <source>
        <dbReference type="ARBA" id="ARBA00022827"/>
    </source>
</evidence>
<sequence length="599" mass="64364">MKRREVLKASLGAALAAGGLPGLAGPANAKALRARVRPGAAGWPSAAEWDGLRRATSGRLLKLASPFAGCAADAASCATLREQLKNPYAIGDNPALTQTSGWQDAWLSQPSAYAVAARQTADIAAAVDFARTHKLRLVVKGGGHSYKGGSNAPDSLLVWPRAMNEVSVLDAFIPQGGTEADAMPAVRIGAGAMWIDAYTAVTTKAGRYVQGGGCTTVGVPGLVQGGGFGSFSKRWGTAAASLLEAEIVTADGQIRIANVYTNPELFWAIKGGGGGTFGVVTRMTLRTHELPEFFGGVFGDITATSDAAFKTLVTRFIAFYRERLFNQHWGEQVSLREGRKLHLAMVFQGLDRAQAQAVWAPFLDWLRASEDYTFQEPTIMAVPARRFWDADFWAKTAPGIMAKDDRDGAPSHHAVWQGDRGQAGWYIHGYESTWLPAALLDEGAQARLVDSLCAASNKWWVELHFNKGIAGAPQEALERTRNTATHPSVLDAFALAIIAGGGDPAYPGMPGAHPNDAEARRRASAVRGAMNELRKVAPNAGAYVSESDFFQQRWQDAYWGPNYAKLLEIKQRYDPDGLFTVRHGVGSEAWSADGFTRKD</sequence>
<feature type="domain" description="FAD-binding PCMH-type" evidence="7">
    <location>
        <begin position="106"/>
        <end position="290"/>
    </location>
</feature>
<dbReference type="InterPro" id="IPR036318">
    <property type="entry name" value="FAD-bd_PCMH-like_sf"/>
</dbReference>
<dbReference type="InterPro" id="IPR050416">
    <property type="entry name" value="FAD-linked_Oxidoreductase"/>
</dbReference>
<evidence type="ECO:0000256" key="2">
    <source>
        <dbReference type="ARBA" id="ARBA00005466"/>
    </source>
</evidence>
<evidence type="ECO:0000313" key="9">
    <source>
        <dbReference type="Proteomes" id="UP001596086"/>
    </source>
</evidence>
<evidence type="ECO:0000256" key="5">
    <source>
        <dbReference type="ARBA" id="ARBA00023002"/>
    </source>
</evidence>
<evidence type="ECO:0000256" key="3">
    <source>
        <dbReference type="ARBA" id="ARBA00022630"/>
    </source>
</evidence>
<keyword evidence="5" id="KW-0560">Oxidoreductase</keyword>
<dbReference type="Pfam" id="PF08031">
    <property type="entry name" value="BBE"/>
    <property type="match status" value="1"/>
</dbReference>